<organism evidence="3 4">
    <name type="scientific">Strongyloides papillosus</name>
    <name type="common">Intestinal threadworm</name>
    <dbReference type="NCBI Taxonomy" id="174720"/>
    <lineage>
        <taxon>Eukaryota</taxon>
        <taxon>Metazoa</taxon>
        <taxon>Ecdysozoa</taxon>
        <taxon>Nematoda</taxon>
        <taxon>Chromadorea</taxon>
        <taxon>Rhabditida</taxon>
        <taxon>Tylenchina</taxon>
        <taxon>Panagrolaimomorpha</taxon>
        <taxon>Strongyloidoidea</taxon>
        <taxon>Strongyloididae</taxon>
        <taxon>Strongyloides</taxon>
    </lineage>
</organism>
<evidence type="ECO:0000313" key="4">
    <source>
        <dbReference type="WBParaSite" id="SPAL_0001018300.1"/>
    </source>
</evidence>
<keyword evidence="3" id="KW-1185">Reference proteome</keyword>
<feature type="domain" description="C2H2-type" evidence="2">
    <location>
        <begin position="269"/>
        <end position="290"/>
    </location>
</feature>
<dbReference type="Proteomes" id="UP000046392">
    <property type="component" value="Unplaced"/>
</dbReference>
<dbReference type="AlphaFoldDB" id="A0A0N5BWI9"/>
<name>A0A0N5BWI9_STREA</name>
<evidence type="ECO:0000313" key="3">
    <source>
        <dbReference type="Proteomes" id="UP000046392"/>
    </source>
</evidence>
<reference evidence="4" key="1">
    <citation type="submission" date="2017-02" db="UniProtKB">
        <authorList>
            <consortium name="WormBaseParasite"/>
        </authorList>
    </citation>
    <scope>IDENTIFICATION</scope>
</reference>
<protein>
    <submittedName>
        <fullName evidence="4">C2H2-type domain-containing protein</fullName>
    </submittedName>
</protein>
<feature type="region of interest" description="Disordered" evidence="1">
    <location>
        <begin position="613"/>
        <end position="646"/>
    </location>
</feature>
<dbReference type="SMART" id="SM00355">
    <property type="entry name" value="ZnF_C2H2"/>
    <property type="match status" value="4"/>
</dbReference>
<feature type="compositionally biased region" description="Basic and acidic residues" evidence="1">
    <location>
        <begin position="613"/>
        <end position="625"/>
    </location>
</feature>
<proteinExistence type="predicted"/>
<dbReference type="Gene3D" id="3.30.160.60">
    <property type="entry name" value="Classic Zinc Finger"/>
    <property type="match status" value="1"/>
</dbReference>
<dbReference type="STRING" id="174720.A0A0N5BWI9"/>
<dbReference type="WBParaSite" id="SPAL_0001018300.1">
    <property type="protein sequence ID" value="SPAL_0001018300.1"/>
    <property type="gene ID" value="SPAL_0001018300"/>
</dbReference>
<dbReference type="PROSITE" id="PS00028">
    <property type="entry name" value="ZINC_FINGER_C2H2_1"/>
    <property type="match status" value="1"/>
</dbReference>
<accession>A0A0N5BWI9</accession>
<evidence type="ECO:0000259" key="2">
    <source>
        <dbReference type="PROSITE" id="PS00028"/>
    </source>
</evidence>
<dbReference type="InterPro" id="IPR013087">
    <property type="entry name" value="Znf_C2H2_type"/>
</dbReference>
<sequence>MAKINGEKGKFICKHCNEVMDVSMIYLHVRSIFNIPLYKCHQCHFSTDHAFHQDHHSAVTGHLLSDEKDLNPVWENIVNYVATTLMNSIVNNSKSKKATMNISKPHETRRIDNLENAISGNTANVQRKSGSKRRKRFFSNTIFLINDMSFKYENKNNSSEGKLETLDNHIFLDVRFVETYPGAGLPKNKHFTPRPPFSRNKMVLCQKCGKEVRENYISRRKHVFLNHQDDIMHKLKDIEILKRTDILFKGFMVIRDCFPEYAVCSDFQCVDCGYYYSSMSGVRYHVGLTHQKSIIINCPFEDCEFKTGGDYHAKDHIRTHLKEVVDKKDKLSINNLASYVSPQSYTKFNSSCEVGNKIIKSIVKHYIPINISYYDNFQDDFKSDLSEFKKSYLQPYILDGLIKDNHNQGMNESEVISSYNDTNEELDYESDVPEENMLERSSVSFKKRKRDFSNSVGSDAVFSKEIASKSRKTIYSEEPTSSGLPIIKDNFLKDSFNQAKKTKNNDVSVENPSVPRLGNKENAGQAVENSKLVKFKKEVPLFETVARNLLQNKGNNKIKEEIVPRPNISLNVEKVKTGMTALTAESRVEKPYKDFVYETYSTRGEEMRAKLNKRDFSRERSDVKYPSHYNDSGRHSLASHNDDGRKNLSMSCSYGNSSKYSKSTYNQKYFSYR</sequence>
<evidence type="ECO:0000256" key="1">
    <source>
        <dbReference type="SAM" id="MobiDB-lite"/>
    </source>
</evidence>